<dbReference type="SUPFAM" id="SSF50156">
    <property type="entry name" value="PDZ domain-like"/>
    <property type="match status" value="1"/>
</dbReference>
<evidence type="ECO:0000313" key="4">
    <source>
        <dbReference type="EMBL" id="SJZ96492.1"/>
    </source>
</evidence>
<dbReference type="STRING" id="413434.SAMN04488132_10734"/>
<dbReference type="InterPro" id="IPR007963">
    <property type="entry name" value="Peptidase_M61_catalytic"/>
</dbReference>
<feature type="domain" description="Peptidase M61 N-terminal" evidence="3">
    <location>
        <begin position="41"/>
        <end position="216"/>
    </location>
</feature>
<feature type="chain" id="PRO_5012730180" evidence="1">
    <location>
        <begin position="35"/>
        <end position="629"/>
    </location>
</feature>
<dbReference type="AlphaFoldDB" id="A0A1T4PY97"/>
<dbReference type="GO" id="GO:0006508">
    <property type="term" value="P:proteolysis"/>
    <property type="evidence" value="ECO:0007669"/>
    <property type="project" value="UniProtKB-KW"/>
</dbReference>
<keyword evidence="4" id="KW-0378">Hydrolase</keyword>
<evidence type="ECO:0000256" key="1">
    <source>
        <dbReference type="SAM" id="SignalP"/>
    </source>
</evidence>
<evidence type="ECO:0000259" key="2">
    <source>
        <dbReference type="Pfam" id="PF05299"/>
    </source>
</evidence>
<dbReference type="Pfam" id="PF05299">
    <property type="entry name" value="Peptidase_M61"/>
    <property type="match status" value="1"/>
</dbReference>
<accession>A0A1T4PY97</accession>
<organism evidence="4 5">
    <name type="scientific">Sediminibacterium ginsengisoli</name>
    <dbReference type="NCBI Taxonomy" id="413434"/>
    <lineage>
        <taxon>Bacteria</taxon>
        <taxon>Pseudomonadati</taxon>
        <taxon>Bacteroidota</taxon>
        <taxon>Chitinophagia</taxon>
        <taxon>Chitinophagales</taxon>
        <taxon>Chitinophagaceae</taxon>
        <taxon>Sediminibacterium</taxon>
    </lineage>
</organism>
<dbReference type="EMBL" id="FUWH01000007">
    <property type="protein sequence ID" value="SJZ96492.1"/>
    <property type="molecule type" value="Genomic_DNA"/>
</dbReference>
<dbReference type="GO" id="GO:0008237">
    <property type="term" value="F:metallopeptidase activity"/>
    <property type="evidence" value="ECO:0007669"/>
    <property type="project" value="UniProtKB-KW"/>
</dbReference>
<sequence>MTIRAITHLRKKAFRGFMFLVMLTAITAHSSAQKAVKKYDFTMDLNQIDKDRFVVELLTPAITASTIHYYIPKTVPGTYSDDNYGYFVEELKAFDKNGKELTTEHPDVNTWKINDASKLYRITYKVNDTYDAAERKEKVFEPAGTNIQKDTSYVINTHAVLGYFEGMEQIPYQLTIKHPERFYGSTAMTDHDQSRTADVFRTGTYGEIVDNPIMYCEPDTATIKVNNAEVVISVYSPNKVIRAAALAKHLDTLLQAQGKYIRSKLPVDRYVFIINLTDKGTLSGSIGALEHSYCSFYNLIERAPEQFMPQFKNMAAHEFFHILTPLNVHSEEIQYFDFAHPKMSEHLWLYEGTTEYHAHAAQVRAGMITPEQFFAEMGGKITSSRMQYKDTLPFTFMSKHVLEPEYAPQYGNVYEKGALIAMALDLRLRQLSGGKYDIISLVTDLSKKYGKGKPFKDSELFDVIGKLTYPQIKDFLTTYVGGSTPLPLEEIFASAGIKWDKEQPFQVYSLGGFRARAGNGKLIIASTATLNDIGKKMGYAVGDTILAINGRPVDINNFMQVQSEWQKAVKAGDDLTVTVARKEGDASKNIELKTKAETITQRRLNVLSFDPAATPEQVKLRNEWLNIKS</sequence>
<evidence type="ECO:0000259" key="3">
    <source>
        <dbReference type="Pfam" id="PF17899"/>
    </source>
</evidence>
<dbReference type="InterPro" id="IPR040756">
    <property type="entry name" value="Peptidase_M61_N"/>
</dbReference>
<reference evidence="4 5" key="1">
    <citation type="submission" date="2017-02" db="EMBL/GenBank/DDBJ databases">
        <authorList>
            <person name="Peterson S.W."/>
        </authorList>
    </citation>
    <scope>NUCLEOTIDE SEQUENCE [LARGE SCALE GENOMIC DNA]</scope>
    <source>
        <strain evidence="4 5">DSM 22335</strain>
    </source>
</reference>
<keyword evidence="4" id="KW-0482">Metalloprotease</keyword>
<keyword evidence="5" id="KW-1185">Reference proteome</keyword>
<dbReference type="OrthoDB" id="9778516at2"/>
<evidence type="ECO:0000313" key="5">
    <source>
        <dbReference type="Proteomes" id="UP000190888"/>
    </source>
</evidence>
<feature type="domain" description="Peptidase M61 catalytic" evidence="2">
    <location>
        <begin position="311"/>
        <end position="387"/>
    </location>
</feature>
<dbReference type="Gene3D" id="2.30.42.10">
    <property type="match status" value="1"/>
</dbReference>
<keyword evidence="1" id="KW-0732">Signal</keyword>
<proteinExistence type="predicted"/>
<dbReference type="Gene3D" id="1.10.390.10">
    <property type="entry name" value="Neutral Protease Domain 2"/>
    <property type="match status" value="1"/>
</dbReference>
<dbReference type="SUPFAM" id="SSF55486">
    <property type="entry name" value="Metalloproteases ('zincins'), catalytic domain"/>
    <property type="match status" value="1"/>
</dbReference>
<dbReference type="RefSeq" id="WP_078831814.1">
    <property type="nucleotide sequence ID" value="NZ_FUWH01000007.1"/>
</dbReference>
<gene>
    <name evidence="4" type="ORF">SAMN04488132_10734</name>
</gene>
<name>A0A1T4PY97_9BACT</name>
<dbReference type="InterPro" id="IPR027268">
    <property type="entry name" value="Peptidase_M4/M1_CTD_sf"/>
</dbReference>
<feature type="signal peptide" evidence="1">
    <location>
        <begin position="1"/>
        <end position="34"/>
    </location>
</feature>
<dbReference type="InterPro" id="IPR036034">
    <property type="entry name" value="PDZ_sf"/>
</dbReference>
<dbReference type="Pfam" id="PF17899">
    <property type="entry name" value="Peptidase_M61_N"/>
    <property type="match status" value="1"/>
</dbReference>
<dbReference type="Gene3D" id="2.60.40.3650">
    <property type="match status" value="1"/>
</dbReference>
<keyword evidence="4" id="KW-0645">Protease</keyword>
<dbReference type="Proteomes" id="UP000190888">
    <property type="component" value="Unassembled WGS sequence"/>
</dbReference>
<protein>
    <submittedName>
        <fullName evidence="4">Predicted metalloprotease, contains C-terminal PDZ domain</fullName>
    </submittedName>
</protein>